<dbReference type="SUPFAM" id="SSF55729">
    <property type="entry name" value="Acyl-CoA N-acyltransferases (Nat)"/>
    <property type="match status" value="1"/>
</dbReference>
<keyword evidence="3" id="KW-1185">Reference proteome</keyword>
<dbReference type="PROSITE" id="PS51186">
    <property type="entry name" value="GNAT"/>
    <property type="match status" value="1"/>
</dbReference>
<dbReference type="PANTHER" id="PTHR13355">
    <property type="entry name" value="GLUCOSAMINE 6-PHOSPHATE N-ACETYLTRANSFERASE"/>
    <property type="match status" value="1"/>
</dbReference>
<evidence type="ECO:0000313" key="3">
    <source>
        <dbReference type="Proteomes" id="UP000198660"/>
    </source>
</evidence>
<dbReference type="Proteomes" id="UP000198660">
    <property type="component" value="Unassembled WGS sequence"/>
</dbReference>
<keyword evidence="2" id="KW-0012">Acyltransferase</keyword>
<protein>
    <submittedName>
        <fullName evidence="2">Predicted N-acyltransferase, GNAT family</fullName>
    </submittedName>
</protein>
<reference evidence="3" key="1">
    <citation type="submission" date="2016-10" db="EMBL/GenBank/DDBJ databases">
        <authorList>
            <person name="Varghese N."/>
            <person name="Submissions S."/>
        </authorList>
    </citation>
    <scope>NUCLEOTIDE SEQUENCE [LARGE SCALE GENOMIC DNA]</scope>
    <source>
        <strain evidence="3">DSM 45789</strain>
    </source>
</reference>
<name>A0A1I6USR0_9BACL</name>
<dbReference type="OrthoDB" id="9796171at2"/>
<evidence type="ECO:0000313" key="2">
    <source>
        <dbReference type="EMBL" id="SFT04491.1"/>
    </source>
</evidence>
<proteinExistence type="predicted"/>
<dbReference type="InterPro" id="IPR000182">
    <property type="entry name" value="GNAT_dom"/>
</dbReference>
<dbReference type="AlphaFoldDB" id="A0A1I6USR0"/>
<evidence type="ECO:0000259" key="1">
    <source>
        <dbReference type="PROSITE" id="PS51186"/>
    </source>
</evidence>
<organism evidence="2 3">
    <name type="scientific">Marininema halotolerans</name>
    <dbReference type="NCBI Taxonomy" id="1155944"/>
    <lineage>
        <taxon>Bacteria</taxon>
        <taxon>Bacillati</taxon>
        <taxon>Bacillota</taxon>
        <taxon>Bacilli</taxon>
        <taxon>Bacillales</taxon>
        <taxon>Thermoactinomycetaceae</taxon>
        <taxon>Marininema</taxon>
    </lineage>
</organism>
<dbReference type="Pfam" id="PF13673">
    <property type="entry name" value="Acetyltransf_10"/>
    <property type="match status" value="1"/>
</dbReference>
<dbReference type="InterPro" id="IPR039143">
    <property type="entry name" value="GNPNAT1-like"/>
</dbReference>
<gene>
    <name evidence="2" type="ORF">SAMN05444972_1202</name>
</gene>
<keyword evidence="2" id="KW-0808">Transferase</keyword>
<dbReference type="Gene3D" id="3.40.630.30">
    <property type="match status" value="1"/>
</dbReference>
<dbReference type="GO" id="GO:0004343">
    <property type="term" value="F:glucosamine 6-phosphate N-acetyltransferase activity"/>
    <property type="evidence" value="ECO:0007669"/>
    <property type="project" value="TreeGrafter"/>
</dbReference>
<dbReference type="RefSeq" id="WP_091839838.1">
    <property type="nucleotide sequence ID" value="NZ_FPAA01000020.1"/>
</dbReference>
<sequence length="150" mass="16891">MAIQVSLITDQASLDQAFTIRKKVFVEEQGVPLSLEIDEYEEVAIHFIARIQDRPVGTLRLRWLTEEKDLGKVERVAVLSSYRGARVGIALMHAVEDYAMQKEAHRLKLSAQLSAAPFYTKLGYQQFGSTYMDAGIEHISMDKHLPAGKV</sequence>
<feature type="domain" description="N-acetyltransferase" evidence="1">
    <location>
        <begin position="3"/>
        <end position="146"/>
    </location>
</feature>
<dbReference type="InterPro" id="IPR016181">
    <property type="entry name" value="Acyl_CoA_acyltransferase"/>
</dbReference>
<dbReference type="EMBL" id="FPAA01000020">
    <property type="protein sequence ID" value="SFT04491.1"/>
    <property type="molecule type" value="Genomic_DNA"/>
</dbReference>
<accession>A0A1I6USR0</accession>
<dbReference type="CDD" id="cd04301">
    <property type="entry name" value="NAT_SF"/>
    <property type="match status" value="1"/>
</dbReference>
<dbReference type="PANTHER" id="PTHR13355:SF11">
    <property type="entry name" value="GLUCOSAMINE 6-PHOSPHATE N-ACETYLTRANSFERASE"/>
    <property type="match status" value="1"/>
</dbReference>